<evidence type="ECO:0000313" key="2">
    <source>
        <dbReference type="Proteomes" id="UP001306508"/>
    </source>
</evidence>
<keyword evidence="2" id="KW-1185">Reference proteome</keyword>
<dbReference type="Proteomes" id="UP001306508">
    <property type="component" value="Unassembled WGS sequence"/>
</dbReference>
<reference evidence="2" key="1">
    <citation type="submission" date="2023-07" db="EMBL/GenBank/DDBJ databases">
        <title>A draft genome of Kazachstania heterogenica Y-27499.</title>
        <authorList>
            <person name="Donic C."/>
            <person name="Kralova J.S."/>
            <person name="Fidel L."/>
            <person name="Ben-Dor S."/>
            <person name="Jung S."/>
        </authorList>
    </citation>
    <scope>NUCLEOTIDE SEQUENCE [LARGE SCALE GENOMIC DNA]</scope>
    <source>
        <strain evidence="2">Y27499</strain>
    </source>
</reference>
<sequence length="76" mass="8975">MDSGKGRHNLENTIFVMPFSSTNSKIFNKQTQQPLVTSQQLLLNNLSFNLLINQYVFGQNDCFDYRTKKLYKFIRH</sequence>
<name>A0AAN7W426_9SACH</name>
<organism evidence="1 2">
    <name type="scientific">Arxiozyma heterogenica</name>
    <dbReference type="NCBI Taxonomy" id="278026"/>
    <lineage>
        <taxon>Eukaryota</taxon>
        <taxon>Fungi</taxon>
        <taxon>Dikarya</taxon>
        <taxon>Ascomycota</taxon>
        <taxon>Saccharomycotina</taxon>
        <taxon>Saccharomycetes</taxon>
        <taxon>Saccharomycetales</taxon>
        <taxon>Saccharomycetaceae</taxon>
        <taxon>Arxiozyma</taxon>
    </lineage>
</organism>
<proteinExistence type="predicted"/>
<dbReference type="AlphaFoldDB" id="A0AAN7W426"/>
<protein>
    <submittedName>
        <fullName evidence="1">Uncharacterized protein</fullName>
    </submittedName>
</protein>
<dbReference type="EMBL" id="JAWIZZ010000040">
    <property type="protein sequence ID" value="KAK5780741.1"/>
    <property type="molecule type" value="Genomic_DNA"/>
</dbReference>
<evidence type="ECO:0000313" key="1">
    <source>
        <dbReference type="EMBL" id="KAK5780741.1"/>
    </source>
</evidence>
<gene>
    <name evidence="1" type="ORF">RI543_001863</name>
</gene>
<comment type="caution">
    <text evidence="1">The sequence shown here is derived from an EMBL/GenBank/DDBJ whole genome shotgun (WGS) entry which is preliminary data.</text>
</comment>
<accession>A0AAN7W426</accession>